<dbReference type="Proteomes" id="UP000769157">
    <property type="component" value="Unassembled WGS sequence"/>
</dbReference>
<dbReference type="RefSeq" id="XP_046061872.1">
    <property type="nucleotide sequence ID" value="XM_046204334.1"/>
</dbReference>
<comment type="caution">
    <text evidence="2">The sequence shown here is derived from an EMBL/GenBank/DDBJ whole genome shotgun (WGS) entry which is preliminary data.</text>
</comment>
<gene>
    <name evidence="2" type="ORF">OGAPHI_003366</name>
</gene>
<evidence type="ECO:0000313" key="2">
    <source>
        <dbReference type="EMBL" id="KAH3666916.1"/>
    </source>
</evidence>
<name>A0A9P8T5L6_9ASCO</name>
<evidence type="ECO:0000256" key="1">
    <source>
        <dbReference type="SAM" id="MobiDB-lite"/>
    </source>
</evidence>
<feature type="region of interest" description="Disordered" evidence="1">
    <location>
        <begin position="103"/>
        <end position="127"/>
    </location>
</feature>
<dbReference type="EMBL" id="JAEUBE010000199">
    <property type="protein sequence ID" value="KAH3666916.1"/>
    <property type="molecule type" value="Genomic_DNA"/>
</dbReference>
<dbReference type="AlphaFoldDB" id="A0A9P8T5L6"/>
<sequence>MSTVSVALMRFPSTPSMAAMVTSPMMLLATLETVVPRLTSVQSLKTLVPELPVKVWMFLTVKTGIRSRTLTASCKTWTTPVDPNLNRTRSLMVSILCSSFSSSGLRSLPGPTSSKVSMNSVPSSYLM</sequence>
<reference evidence="2" key="2">
    <citation type="submission" date="2021-01" db="EMBL/GenBank/DDBJ databases">
        <authorList>
            <person name="Schikora-Tamarit M.A."/>
        </authorList>
    </citation>
    <scope>NUCLEOTIDE SEQUENCE</scope>
    <source>
        <strain evidence="2">CBS6075</strain>
    </source>
</reference>
<keyword evidence="3" id="KW-1185">Reference proteome</keyword>
<accession>A0A9P8T5L6</accession>
<dbReference type="GeneID" id="70235333"/>
<proteinExistence type="predicted"/>
<evidence type="ECO:0000313" key="3">
    <source>
        <dbReference type="Proteomes" id="UP000769157"/>
    </source>
</evidence>
<organism evidence="2 3">
    <name type="scientific">Ogataea philodendri</name>
    <dbReference type="NCBI Taxonomy" id="1378263"/>
    <lineage>
        <taxon>Eukaryota</taxon>
        <taxon>Fungi</taxon>
        <taxon>Dikarya</taxon>
        <taxon>Ascomycota</taxon>
        <taxon>Saccharomycotina</taxon>
        <taxon>Pichiomycetes</taxon>
        <taxon>Pichiales</taxon>
        <taxon>Pichiaceae</taxon>
        <taxon>Ogataea</taxon>
    </lineage>
</organism>
<reference evidence="2" key="1">
    <citation type="journal article" date="2021" name="Open Biol.">
        <title>Shared evolutionary footprints suggest mitochondrial oxidative damage underlies multiple complex I losses in fungi.</title>
        <authorList>
            <person name="Schikora-Tamarit M.A."/>
            <person name="Marcet-Houben M."/>
            <person name="Nosek J."/>
            <person name="Gabaldon T."/>
        </authorList>
    </citation>
    <scope>NUCLEOTIDE SEQUENCE</scope>
    <source>
        <strain evidence="2">CBS6075</strain>
    </source>
</reference>
<protein>
    <submittedName>
        <fullName evidence="2">Uncharacterized protein</fullName>
    </submittedName>
</protein>